<dbReference type="EMBL" id="BGZK01000556">
    <property type="protein sequence ID" value="GBP50013.1"/>
    <property type="molecule type" value="Genomic_DNA"/>
</dbReference>
<protein>
    <submittedName>
        <fullName evidence="2">Uncharacterized protein</fullName>
    </submittedName>
</protein>
<reference evidence="2 3" key="1">
    <citation type="journal article" date="2019" name="Commun. Biol.">
        <title>The bagworm genome reveals a unique fibroin gene that provides high tensile strength.</title>
        <authorList>
            <person name="Kono N."/>
            <person name="Nakamura H."/>
            <person name="Ohtoshi R."/>
            <person name="Tomita M."/>
            <person name="Numata K."/>
            <person name="Arakawa K."/>
        </authorList>
    </citation>
    <scope>NUCLEOTIDE SEQUENCE [LARGE SCALE GENOMIC DNA]</scope>
</reference>
<name>A0A4C1WG04_EUMVA</name>
<sequence>MPLKKKRRRVRNSGRVTGRKHATSQIETGFSYGQKTKASKAQAFVSFTSRSQQFSIRNATHPYHDDQSQQRRAAYCSISTRFDAASACAYALFTLSSETCRVLKRDRSRYLVAVSMSCSYTIKKT</sequence>
<proteinExistence type="predicted"/>
<evidence type="ECO:0000256" key="1">
    <source>
        <dbReference type="SAM" id="MobiDB-lite"/>
    </source>
</evidence>
<comment type="caution">
    <text evidence="2">The sequence shown here is derived from an EMBL/GenBank/DDBJ whole genome shotgun (WGS) entry which is preliminary data.</text>
</comment>
<feature type="compositionally biased region" description="Basic residues" evidence="1">
    <location>
        <begin position="1"/>
        <end position="22"/>
    </location>
</feature>
<evidence type="ECO:0000313" key="2">
    <source>
        <dbReference type="EMBL" id="GBP50013.1"/>
    </source>
</evidence>
<gene>
    <name evidence="2" type="ORF">EVAR_46635_1</name>
</gene>
<organism evidence="2 3">
    <name type="scientific">Eumeta variegata</name>
    <name type="common">Bagworm moth</name>
    <name type="synonym">Eumeta japonica</name>
    <dbReference type="NCBI Taxonomy" id="151549"/>
    <lineage>
        <taxon>Eukaryota</taxon>
        <taxon>Metazoa</taxon>
        <taxon>Ecdysozoa</taxon>
        <taxon>Arthropoda</taxon>
        <taxon>Hexapoda</taxon>
        <taxon>Insecta</taxon>
        <taxon>Pterygota</taxon>
        <taxon>Neoptera</taxon>
        <taxon>Endopterygota</taxon>
        <taxon>Lepidoptera</taxon>
        <taxon>Glossata</taxon>
        <taxon>Ditrysia</taxon>
        <taxon>Tineoidea</taxon>
        <taxon>Psychidae</taxon>
        <taxon>Oiketicinae</taxon>
        <taxon>Eumeta</taxon>
    </lineage>
</organism>
<evidence type="ECO:0000313" key="3">
    <source>
        <dbReference type="Proteomes" id="UP000299102"/>
    </source>
</evidence>
<accession>A0A4C1WG04</accession>
<feature type="region of interest" description="Disordered" evidence="1">
    <location>
        <begin position="1"/>
        <end position="29"/>
    </location>
</feature>
<keyword evidence="3" id="KW-1185">Reference proteome</keyword>
<dbReference type="Proteomes" id="UP000299102">
    <property type="component" value="Unassembled WGS sequence"/>
</dbReference>
<dbReference type="AlphaFoldDB" id="A0A4C1WG04"/>